<evidence type="ECO:0000259" key="6">
    <source>
        <dbReference type="Pfam" id="PF04542"/>
    </source>
</evidence>
<dbReference type="GO" id="GO:0003677">
    <property type="term" value="F:DNA binding"/>
    <property type="evidence" value="ECO:0007669"/>
    <property type="project" value="UniProtKB-KW"/>
</dbReference>
<dbReference type="Pfam" id="PF04542">
    <property type="entry name" value="Sigma70_r2"/>
    <property type="match status" value="1"/>
</dbReference>
<proteinExistence type="inferred from homology"/>
<dbReference type="InterPro" id="IPR036388">
    <property type="entry name" value="WH-like_DNA-bd_sf"/>
</dbReference>
<keyword evidence="5" id="KW-0804">Transcription</keyword>
<sequence length="172" mass="18778">MSITLTTVDDASAKAGLTALLASEPQRLRRRGISLGVPVDEADDVAQDIAARAWQAVTSVRSAAPGSLCAWLDMVARSVVVDSARRCQRRPFQDHIDAWEVEAPRRVEEEVEAKERLRAAREAIAALPPSLRDPLVLRVDEDLSAVEIAGRLDISVLAVRQRLARARRLLGG</sequence>
<dbReference type="GO" id="GO:0006352">
    <property type="term" value="P:DNA-templated transcription initiation"/>
    <property type="evidence" value="ECO:0007669"/>
    <property type="project" value="InterPro"/>
</dbReference>
<dbReference type="InterPro" id="IPR014284">
    <property type="entry name" value="RNA_pol_sigma-70_dom"/>
</dbReference>
<evidence type="ECO:0000256" key="1">
    <source>
        <dbReference type="ARBA" id="ARBA00010641"/>
    </source>
</evidence>
<dbReference type="Pfam" id="PF08281">
    <property type="entry name" value="Sigma70_r4_2"/>
    <property type="match status" value="1"/>
</dbReference>
<keyword evidence="2" id="KW-0805">Transcription regulation</keyword>
<dbReference type="InterPro" id="IPR013325">
    <property type="entry name" value="RNA_pol_sigma_r2"/>
</dbReference>
<comment type="similarity">
    <text evidence="1">Belongs to the sigma-70 factor family. ECF subfamily.</text>
</comment>
<protein>
    <submittedName>
        <fullName evidence="8">ECF RNA polymerase sigma factor SigH</fullName>
    </submittedName>
</protein>
<dbReference type="OrthoDB" id="5070005at2"/>
<dbReference type="SUPFAM" id="SSF88659">
    <property type="entry name" value="Sigma3 and sigma4 domains of RNA polymerase sigma factors"/>
    <property type="match status" value="1"/>
</dbReference>
<dbReference type="InterPro" id="IPR013324">
    <property type="entry name" value="RNA_pol_sigma_r3/r4-like"/>
</dbReference>
<feature type="domain" description="RNA polymerase sigma-70 region 2" evidence="6">
    <location>
        <begin position="40"/>
        <end position="89"/>
    </location>
</feature>
<organism evidence="8 9">
    <name type="scientific">Microbacterium oxydans</name>
    <dbReference type="NCBI Taxonomy" id="82380"/>
    <lineage>
        <taxon>Bacteria</taxon>
        <taxon>Bacillati</taxon>
        <taxon>Actinomycetota</taxon>
        <taxon>Actinomycetes</taxon>
        <taxon>Micrococcales</taxon>
        <taxon>Microbacteriaceae</taxon>
        <taxon>Microbacterium</taxon>
    </lineage>
</organism>
<dbReference type="InterPro" id="IPR039425">
    <property type="entry name" value="RNA_pol_sigma-70-like"/>
</dbReference>
<evidence type="ECO:0000313" key="8">
    <source>
        <dbReference type="EMBL" id="KJL22164.1"/>
    </source>
</evidence>
<dbReference type="Proteomes" id="UP000033725">
    <property type="component" value="Unassembled WGS sequence"/>
</dbReference>
<evidence type="ECO:0000256" key="2">
    <source>
        <dbReference type="ARBA" id="ARBA00023015"/>
    </source>
</evidence>
<dbReference type="EMBL" id="JYIV01000026">
    <property type="protein sequence ID" value="KJL22164.1"/>
    <property type="molecule type" value="Genomic_DNA"/>
</dbReference>
<evidence type="ECO:0000313" key="9">
    <source>
        <dbReference type="Proteomes" id="UP000033725"/>
    </source>
</evidence>
<dbReference type="InterPro" id="IPR007627">
    <property type="entry name" value="RNA_pol_sigma70_r2"/>
</dbReference>
<dbReference type="Gene3D" id="1.10.1740.10">
    <property type="match status" value="1"/>
</dbReference>
<name>A0A0F0KNX9_9MICO</name>
<reference evidence="8 9" key="1">
    <citation type="submission" date="2015-02" db="EMBL/GenBank/DDBJ databases">
        <title>Draft genome sequences of ten Microbacterium spp. with emphasis on heavy metal contaminated environments.</title>
        <authorList>
            <person name="Corretto E."/>
        </authorList>
    </citation>
    <scope>NUCLEOTIDE SEQUENCE [LARGE SCALE GENOMIC DNA]</scope>
    <source>
        <strain evidence="8 9">BEL163</strain>
    </source>
</reference>
<feature type="domain" description="RNA polymerase sigma factor 70 region 4 type 2" evidence="7">
    <location>
        <begin position="118"/>
        <end position="170"/>
    </location>
</feature>
<dbReference type="GO" id="GO:0016987">
    <property type="term" value="F:sigma factor activity"/>
    <property type="evidence" value="ECO:0007669"/>
    <property type="project" value="UniProtKB-KW"/>
</dbReference>
<evidence type="ECO:0000256" key="3">
    <source>
        <dbReference type="ARBA" id="ARBA00023082"/>
    </source>
</evidence>
<dbReference type="NCBIfam" id="TIGR02937">
    <property type="entry name" value="sigma70-ECF"/>
    <property type="match status" value="1"/>
</dbReference>
<accession>A0A0F0KNX9</accession>
<dbReference type="RefSeq" id="WP_045263913.1">
    <property type="nucleotide sequence ID" value="NZ_JYIV01000026.1"/>
</dbReference>
<evidence type="ECO:0000256" key="5">
    <source>
        <dbReference type="ARBA" id="ARBA00023163"/>
    </source>
</evidence>
<dbReference type="PANTHER" id="PTHR43133:SF8">
    <property type="entry name" value="RNA POLYMERASE SIGMA FACTOR HI_1459-RELATED"/>
    <property type="match status" value="1"/>
</dbReference>
<dbReference type="Gene3D" id="1.10.10.10">
    <property type="entry name" value="Winged helix-like DNA-binding domain superfamily/Winged helix DNA-binding domain"/>
    <property type="match status" value="1"/>
</dbReference>
<dbReference type="PANTHER" id="PTHR43133">
    <property type="entry name" value="RNA POLYMERASE ECF-TYPE SIGMA FACTO"/>
    <property type="match status" value="1"/>
</dbReference>
<dbReference type="SUPFAM" id="SSF88946">
    <property type="entry name" value="Sigma2 domain of RNA polymerase sigma factors"/>
    <property type="match status" value="1"/>
</dbReference>
<dbReference type="PATRIC" id="fig|82380.10.peg.2055"/>
<gene>
    <name evidence="8" type="primary">sigH</name>
    <name evidence="8" type="ORF">RN51_02044</name>
</gene>
<keyword evidence="4" id="KW-0238">DNA-binding</keyword>
<evidence type="ECO:0000259" key="7">
    <source>
        <dbReference type="Pfam" id="PF08281"/>
    </source>
</evidence>
<evidence type="ECO:0000256" key="4">
    <source>
        <dbReference type="ARBA" id="ARBA00023125"/>
    </source>
</evidence>
<dbReference type="InterPro" id="IPR013249">
    <property type="entry name" value="RNA_pol_sigma70_r4_t2"/>
</dbReference>
<comment type="caution">
    <text evidence="8">The sequence shown here is derived from an EMBL/GenBank/DDBJ whole genome shotgun (WGS) entry which is preliminary data.</text>
</comment>
<keyword evidence="3" id="KW-0731">Sigma factor</keyword>
<dbReference type="AlphaFoldDB" id="A0A0F0KNX9"/>